<dbReference type="AlphaFoldDB" id="A0A6A1UT55"/>
<keyword evidence="1" id="KW-0175">Coiled coil</keyword>
<dbReference type="OrthoDB" id="1837773at2759"/>
<evidence type="ECO:0000313" key="3">
    <source>
        <dbReference type="Proteomes" id="UP000516437"/>
    </source>
</evidence>
<gene>
    <name evidence="2" type="ORF">CJ030_MR8G024581</name>
</gene>
<dbReference type="SMR" id="A0A6A1UT55"/>
<name>A0A6A1UT55_9ROSI</name>
<proteinExistence type="predicted"/>
<evidence type="ECO:0000256" key="1">
    <source>
        <dbReference type="SAM" id="Coils"/>
    </source>
</evidence>
<keyword evidence="3" id="KW-1185">Reference proteome</keyword>
<sequence>MEYPRGRPVAKERPVTLSDFDQLLYEEHSLYQLFEYQGFLHQLSWTEGFCVDTLVQDFFCALVSVDRAPEVQLEVRGVQFLFSADVIADFLHCPGPRPLLPNELIPRVPFSRAQCMLLLGQQTQIDFPFYMFELIMDDAWGIKDNSLPYGVFLTKFLIQRGVVMVRGRLIKAVAVAEKAGLASPDTRPTRSEAPIEMGVPAVPPPWVAQLFADLDSRVGATVKTALQPLQEQVDKLSKDVQELQDDQEKLRTAFEGECTIAYLRNKAVVAHMTEVNEQLEEIKKTLDDFKTEADPQKIPGDIPDDMETFRDAVQP</sequence>
<dbReference type="EMBL" id="RXIC02000026">
    <property type="protein sequence ID" value="KAB1202998.1"/>
    <property type="molecule type" value="Genomic_DNA"/>
</dbReference>
<comment type="caution">
    <text evidence="2">The sequence shown here is derived from an EMBL/GenBank/DDBJ whole genome shotgun (WGS) entry which is preliminary data.</text>
</comment>
<reference evidence="2 3" key="1">
    <citation type="journal article" date="2019" name="Plant Biotechnol. J.">
        <title>The red bayberry genome and genetic basis of sex determination.</title>
        <authorList>
            <person name="Jia H.M."/>
            <person name="Jia H.J."/>
            <person name="Cai Q.L."/>
            <person name="Wang Y."/>
            <person name="Zhao H.B."/>
            <person name="Yang W.F."/>
            <person name="Wang G.Y."/>
            <person name="Li Y.H."/>
            <person name="Zhan D.L."/>
            <person name="Shen Y.T."/>
            <person name="Niu Q.F."/>
            <person name="Chang L."/>
            <person name="Qiu J."/>
            <person name="Zhao L."/>
            <person name="Xie H.B."/>
            <person name="Fu W.Y."/>
            <person name="Jin J."/>
            <person name="Li X.W."/>
            <person name="Jiao Y."/>
            <person name="Zhou C.C."/>
            <person name="Tu T."/>
            <person name="Chai C.Y."/>
            <person name="Gao J.L."/>
            <person name="Fan L.J."/>
            <person name="van de Weg E."/>
            <person name="Wang J.Y."/>
            <person name="Gao Z.S."/>
        </authorList>
    </citation>
    <scope>NUCLEOTIDE SEQUENCE [LARGE SCALE GENOMIC DNA]</scope>
    <source>
        <tissue evidence="2">Leaves</tissue>
    </source>
</reference>
<dbReference type="Proteomes" id="UP000516437">
    <property type="component" value="Chromosome 8"/>
</dbReference>
<protein>
    <submittedName>
        <fullName evidence="2">Uncharacterized protein</fullName>
    </submittedName>
</protein>
<organism evidence="2 3">
    <name type="scientific">Morella rubra</name>
    <name type="common">Chinese bayberry</name>
    <dbReference type="NCBI Taxonomy" id="262757"/>
    <lineage>
        <taxon>Eukaryota</taxon>
        <taxon>Viridiplantae</taxon>
        <taxon>Streptophyta</taxon>
        <taxon>Embryophyta</taxon>
        <taxon>Tracheophyta</taxon>
        <taxon>Spermatophyta</taxon>
        <taxon>Magnoliopsida</taxon>
        <taxon>eudicotyledons</taxon>
        <taxon>Gunneridae</taxon>
        <taxon>Pentapetalae</taxon>
        <taxon>rosids</taxon>
        <taxon>fabids</taxon>
        <taxon>Fagales</taxon>
        <taxon>Myricaceae</taxon>
        <taxon>Morella</taxon>
    </lineage>
</organism>
<accession>A0A6A1UT55</accession>
<evidence type="ECO:0000313" key="2">
    <source>
        <dbReference type="EMBL" id="KAB1202998.1"/>
    </source>
</evidence>
<feature type="coiled-coil region" evidence="1">
    <location>
        <begin position="226"/>
        <end position="292"/>
    </location>
</feature>